<dbReference type="EMBL" id="JAGSYN010000135">
    <property type="protein sequence ID" value="KAG7663530.1"/>
    <property type="molecule type" value="Genomic_DNA"/>
</dbReference>
<sequence length="389" mass="45820">MRLAFKSFYSTNSISSYFSKQPLNYETYLQRLKKFPTIYNTCDSKDKQSLLIDYINANRTLQLHNTYYTRSNNKNKDFLGIQFSPNNQELESQLYKTLFNKYKHDSIPNALIIKQYISTPPQPKDVQQTIEIIQENLKYNLRHNRDDDTSVFYTALNSILDQNDYLNGFRLIDVTLNSPEYQELKKIRMLRGITGFVIGNIVLTGVESTLLPFVPELVWLSVNLISTSLVVYGLYGIQLIQVVGRVSWRKYISQLYKYLHQQELIAVNKIITHLEEHNEVNVRNYHHSKVRDLSNLKMFTTNDYILEMPNESNELIALNNQDSNNQPDEDVKQLQLFFKQELNKRKMALCDLSDELLFLEYWRTHGENFKWVEPDQDPGEIVKLNIKNK</sequence>
<dbReference type="OrthoDB" id="4096984at2759"/>
<protein>
    <submittedName>
        <fullName evidence="2">Uncharacterized protein</fullName>
    </submittedName>
</protein>
<name>A0A8J5UX91_9ASCO</name>
<comment type="caution">
    <text evidence="2">The sequence shown here is derived from an EMBL/GenBank/DDBJ whole genome shotgun (WGS) entry which is preliminary data.</text>
</comment>
<keyword evidence="3" id="KW-1185">Reference proteome</keyword>
<accession>A0A8J5UX91</accession>
<evidence type="ECO:0000313" key="3">
    <source>
        <dbReference type="Proteomes" id="UP000694255"/>
    </source>
</evidence>
<reference evidence="2 3" key="1">
    <citation type="journal article" date="2021" name="DNA Res.">
        <title>Genome analysis of Candida subhashii reveals its hybrid nature and dual mitochondrial genome conformations.</title>
        <authorList>
            <person name="Mixao V."/>
            <person name="Hegedusova E."/>
            <person name="Saus E."/>
            <person name="Pryszcz L.P."/>
            <person name="Cillingova A."/>
            <person name="Nosek J."/>
            <person name="Gabaldon T."/>
        </authorList>
    </citation>
    <scope>NUCLEOTIDE SEQUENCE [LARGE SCALE GENOMIC DNA]</scope>
    <source>
        <strain evidence="2 3">CBS 10753</strain>
    </source>
</reference>
<proteinExistence type="predicted"/>
<dbReference type="RefSeq" id="XP_049263762.1">
    <property type="nucleotide sequence ID" value="XM_049406714.1"/>
</dbReference>
<dbReference type="Proteomes" id="UP000694255">
    <property type="component" value="Unassembled WGS sequence"/>
</dbReference>
<gene>
    <name evidence="2" type="ORF">J8A68_002914</name>
</gene>
<keyword evidence="1" id="KW-0472">Membrane</keyword>
<dbReference type="GeneID" id="73469715"/>
<keyword evidence="1" id="KW-1133">Transmembrane helix</keyword>
<dbReference type="AlphaFoldDB" id="A0A8J5UX91"/>
<feature type="transmembrane region" description="Helical" evidence="1">
    <location>
        <begin position="217"/>
        <end position="240"/>
    </location>
</feature>
<evidence type="ECO:0000256" key="1">
    <source>
        <dbReference type="SAM" id="Phobius"/>
    </source>
</evidence>
<feature type="transmembrane region" description="Helical" evidence="1">
    <location>
        <begin position="192"/>
        <end position="211"/>
    </location>
</feature>
<organism evidence="2 3">
    <name type="scientific">[Candida] subhashii</name>
    <dbReference type="NCBI Taxonomy" id="561895"/>
    <lineage>
        <taxon>Eukaryota</taxon>
        <taxon>Fungi</taxon>
        <taxon>Dikarya</taxon>
        <taxon>Ascomycota</taxon>
        <taxon>Saccharomycotina</taxon>
        <taxon>Pichiomycetes</taxon>
        <taxon>Debaryomycetaceae</taxon>
        <taxon>Spathaspora</taxon>
    </lineage>
</organism>
<evidence type="ECO:0000313" key="2">
    <source>
        <dbReference type="EMBL" id="KAG7663530.1"/>
    </source>
</evidence>
<keyword evidence="1" id="KW-0812">Transmembrane</keyword>